<organism evidence="1 2">
    <name type="scientific">Candidatus Propionivibrio aalborgensis</name>
    <dbReference type="NCBI Taxonomy" id="1860101"/>
    <lineage>
        <taxon>Bacteria</taxon>
        <taxon>Pseudomonadati</taxon>
        <taxon>Pseudomonadota</taxon>
        <taxon>Betaproteobacteria</taxon>
        <taxon>Rhodocyclales</taxon>
        <taxon>Rhodocyclaceae</taxon>
        <taxon>Propionivibrio</taxon>
    </lineage>
</organism>
<accession>A0A1A8Y0G3</accession>
<evidence type="ECO:0000313" key="2">
    <source>
        <dbReference type="Proteomes" id="UP000199600"/>
    </source>
</evidence>
<gene>
    <name evidence="1" type="ORF">PROAA_50004</name>
</gene>
<reference evidence="1 2" key="1">
    <citation type="submission" date="2016-06" db="EMBL/GenBank/DDBJ databases">
        <authorList>
            <person name="Kjaerup R.B."/>
            <person name="Dalgaard T.S."/>
            <person name="Juul-Madsen H.R."/>
        </authorList>
    </citation>
    <scope>NUCLEOTIDE SEQUENCE [LARGE SCALE GENOMIC DNA]</scope>
    <source>
        <strain evidence="1">2</strain>
    </source>
</reference>
<keyword evidence="2" id="KW-1185">Reference proteome</keyword>
<sequence length="102" mass="11554">MSGGSFDYAYSRVNQFADELGLRLDEADKVNEWGETPNKFEPATLAKLRGIEHLARRTAALMRESEWLYSGDTGDESFMERVKEIESSNVKWGAYLTQSIPS</sequence>
<dbReference type="Proteomes" id="UP000199600">
    <property type="component" value="Unassembled WGS sequence"/>
</dbReference>
<name>A0A1A8Y0G3_9RHOO</name>
<dbReference type="EMBL" id="FLQY01000351">
    <property type="protein sequence ID" value="SBT10451.1"/>
    <property type="molecule type" value="Genomic_DNA"/>
</dbReference>
<proteinExistence type="predicted"/>
<dbReference type="AlphaFoldDB" id="A0A1A8Y0G3"/>
<protein>
    <submittedName>
        <fullName evidence="1">Uncharacterized protein</fullName>
    </submittedName>
</protein>
<evidence type="ECO:0000313" key="1">
    <source>
        <dbReference type="EMBL" id="SBT10451.1"/>
    </source>
</evidence>